<proteinExistence type="predicted"/>
<dbReference type="EMBL" id="LIAE01006809">
    <property type="protein sequence ID" value="PAV84978.1"/>
    <property type="molecule type" value="Genomic_DNA"/>
</dbReference>
<name>A0A2A2LFU9_9BILA</name>
<gene>
    <name evidence="1" type="ORF">WR25_12900</name>
</gene>
<accession>A0A2A2LFU9</accession>
<evidence type="ECO:0000313" key="1">
    <source>
        <dbReference type="EMBL" id="PAV84978.1"/>
    </source>
</evidence>
<sequence length="96" mass="11101">MVKSCLLMVELTRRQICQVGVAHRSDHLLICRITSNDKNVTPNQQIVVVEDKLVPITLSIPAHCMKLFNIALTRPTDECKRKTKMEEEEKKQKEKE</sequence>
<reference evidence="1 2" key="1">
    <citation type="journal article" date="2017" name="Curr. Biol.">
        <title>Genome architecture and evolution of a unichromosomal asexual nematode.</title>
        <authorList>
            <person name="Fradin H."/>
            <person name="Zegar C."/>
            <person name="Gutwein M."/>
            <person name="Lucas J."/>
            <person name="Kovtun M."/>
            <person name="Corcoran D."/>
            <person name="Baugh L.R."/>
            <person name="Kiontke K."/>
            <person name="Gunsalus K."/>
            <person name="Fitch D.H."/>
            <person name="Piano F."/>
        </authorList>
    </citation>
    <scope>NUCLEOTIDE SEQUENCE [LARGE SCALE GENOMIC DNA]</scope>
    <source>
        <strain evidence="1">PF1309</strain>
    </source>
</reference>
<evidence type="ECO:0000313" key="2">
    <source>
        <dbReference type="Proteomes" id="UP000218231"/>
    </source>
</evidence>
<dbReference type="Proteomes" id="UP000218231">
    <property type="component" value="Unassembled WGS sequence"/>
</dbReference>
<comment type="caution">
    <text evidence="1">The sequence shown here is derived from an EMBL/GenBank/DDBJ whole genome shotgun (WGS) entry which is preliminary data.</text>
</comment>
<protein>
    <submittedName>
        <fullName evidence="1">Uncharacterized protein</fullName>
    </submittedName>
</protein>
<keyword evidence="2" id="KW-1185">Reference proteome</keyword>
<dbReference type="AlphaFoldDB" id="A0A2A2LFU9"/>
<organism evidence="1 2">
    <name type="scientific">Diploscapter pachys</name>
    <dbReference type="NCBI Taxonomy" id="2018661"/>
    <lineage>
        <taxon>Eukaryota</taxon>
        <taxon>Metazoa</taxon>
        <taxon>Ecdysozoa</taxon>
        <taxon>Nematoda</taxon>
        <taxon>Chromadorea</taxon>
        <taxon>Rhabditida</taxon>
        <taxon>Rhabditina</taxon>
        <taxon>Rhabditomorpha</taxon>
        <taxon>Rhabditoidea</taxon>
        <taxon>Rhabditidae</taxon>
        <taxon>Diploscapter</taxon>
    </lineage>
</organism>